<proteinExistence type="predicted"/>
<dbReference type="Proteomes" id="UP000823842">
    <property type="component" value="Unassembled WGS sequence"/>
</dbReference>
<reference evidence="1" key="2">
    <citation type="submission" date="2021-04" db="EMBL/GenBank/DDBJ databases">
        <authorList>
            <person name="Gilroy R."/>
        </authorList>
    </citation>
    <scope>NUCLEOTIDE SEQUENCE</scope>
    <source>
        <strain evidence="1">ChiSjej1B19-5720</strain>
    </source>
</reference>
<comment type="caution">
    <text evidence="1">The sequence shown here is derived from an EMBL/GenBank/DDBJ whole genome shotgun (WGS) entry which is preliminary data.</text>
</comment>
<name>A0A9D2LPJ3_9FIRM</name>
<reference evidence="1" key="1">
    <citation type="journal article" date="2021" name="PeerJ">
        <title>Extensive microbial diversity within the chicken gut microbiome revealed by metagenomics and culture.</title>
        <authorList>
            <person name="Gilroy R."/>
            <person name="Ravi A."/>
            <person name="Getino M."/>
            <person name="Pursley I."/>
            <person name="Horton D.L."/>
            <person name="Alikhan N.F."/>
            <person name="Baker D."/>
            <person name="Gharbi K."/>
            <person name="Hall N."/>
            <person name="Watson M."/>
            <person name="Adriaenssens E.M."/>
            <person name="Foster-Nyarko E."/>
            <person name="Jarju S."/>
            <person name="Secka A."/>
            <person name="Antonio M."/>
            <person name="Oren A."/>
            <person name="Chaudhuri R.R."/>
            <person name="La Ragione R."/>
            <person name="Hildebrand F."/>
            <person name="Pallen M.J."/>
        </authorList>
    </citation>
    <scope>NUCLEOTIDE SEQUENCE</scope>
    <source>
        <strain evidence="1">ChiSjej1B19-5720</strain>
    </source>
</reference>
<accession>A0A9D2LPJ3</accession>
<sequence length="52" mass="6249">MRVIDRVEKSAKKTRTLICLIKPVYRNRKRLGKAAYSVIYLMADYFRKNEKL</sequence>
<dbReference type="EMBL" id="DWYZ01000006">
    <property type="protein sequence ID" value="HJB27216.1"/>
    <property type="molecule type" value="Genomic_DNA"/>
</dbReference>
<protein>
    <submittedName>
        <fullName evidence="1">Uncharacterized protein</fullName>
    </submittedName>
</protein>
<dbReference type="AlphaFoldDB" id="A0A9D2LPJ3"/>
<gene>
    <name evidence="1" type="ORF">IAA06_00260</name>
</gene>
<evidence type="ECO:0000313" key="2">
    <source>
        <dbReference type="Proteomes" id="UP000823842"/>
    </source>
</evidence>
<organism evidence="1 2">
    <name type="scientific">Candidatus Blautia faecavium</name>
    <dbReference type="NCBI Taxonomy" id="2838487"/>
    <lineage>
        <taxon>Bacteria</taxon>
        <taxon>Bacillati</taxon>
        <taxon>Bacillota</taxon>
        <taxon>Clostridia</taxon>
        <taxon>Lachnospirales</taxon>
        <taxon>Lachnospiraceae</taxon>
        <taxon>Blautia</taxon>
    </lineage>
</organism>
<evidence type="ECO:0000313" key="1">
    <source>
        <dbReference type="EMBL" id="HJB27216.1"/>
    </source>
</evidence>